<dbReference type="NCBIfam" id="TIGR03725">
    <property type="entry name" value="T6A_YeaZ"/>
    <property type="match status" value="1"/>
</dbReference>
<keyword evidence="2" id="KW-0012">Acyltransferase</keyword>
<dbReference type="EMBL" id="JAHESD010000080">
    <property type="protein sequence ID" value="MBT1706048.1"/>
    <property type="molecule type" value="Genomic_DNA"/>
</dbReference>
<evidence type="ECO:0000259" key="1">
    <source>
        <dbReference type="Pfam" id="PF00814"/>
    </source>
</evidence>
<reference evidence="2 3" key="1">
    <citation type="submission" date="2021-05" db="EMBL/GenBank/DDBJ databases">
        <title>A Polyphasic approach of four new species of the genus Ohtaekwangia: Ohtaekwangia histidinii sp. nov., Ohtaekwangia cretensis sp. nov., Ohtaekwangia indiensis sp. nov., Ohtaekwangia reichenbachii sp. nov. from diverse environment.</title>
        <authorList>
            <person name="Octaviana S."/>
        </authorList>
    </citation>
    <scope>NUCLEOTIDE SEQUENCE [LARGE SCALE GENOMIC DNA]</scope>
    <source>
        <strain evidence="2 3">PWU20</strain>
    </source>
</reference>
<dbReference type="EC" id="2.3.1.234" evidence="2"/>
<dbReference type="Gene3D" id="3.30.420.40">
    <property type="match status" value="2"/>
</dbReference>
<dbReference type="InterPro" id="IPR000905">
    <property type="entry name" value="Gcp-like_dom"/>
</dbReference>
<dbReference type="SUPFAM" id="SSF53067">
    <property type="entry name" value="Actin-like ATPase domain"/>
    <property type="match status" value="2"/>
</dbReference>
<dbReference type="GO" id="GO:0061711">
    <property type="term" value="F:tRNA N(6)-L-threonylcarbamoyladenine synthase activity"/>
    <property type="evidence" value="ECO:0007669"/>
    <property type="project" value="UniProtKB-EC"/>
</dbReference>
<keyword evidence="2" id="KW-0808">Transferase</keyword>
<evidence type="ECO:0000313" key="2">
    <source>
        <dbReference type="EMBL" id="MBT1706048.1"/>
    </source>
</evidence>
<dbReference type="InterPro" id="IPR043129">
    <property type="entry name" value="ATPase_NBD"/>
</dbReference>
<proteinExistence type="predicted"/>
<feature type="domain" description="Gcp-like" evidence="1">
    <location>
        <begin position="34"/>
        <end position="149"/>
    </location>
</feature>
<dbReference type="InterPro" id="IPR022496">
    <property type="entry name" value="T6A_TsaB"/>
</dbReference>
<evidence type="ECO:0000313" key="3">
    <source>
        <dbReference type="Proteomes" id="UP000772618"/>
    </source>
</evidence>
<accession>A0ABS5VXA1</accession>
<dbReference type="PANTHER" id="PTHR11735:SF11">
    <property type="entry name" value="TRNA THREONYLCARBAMOYLADENOSINE BIOSYNTHESIS PROTEIN TSAB"/>
    <property type="match status" value="1"/>
</dbReference>
<dbReference type="CDD" id="cd24032">
    <property type="entry name" value="ASKHA_NBD_TsaB"/>
    <property type="match status" value="1"/>
</dbReference>
<dbReference type="RefSeq" id="WP_254156783.1">
    <property type="nucleotide sequence ID" value="NZ_JAHESD010000080.1"/>
</dbReference>
<name>A0ABS5VXA1_9BACT</name>
<organism evidence="2 3">
    <name type="scientific">Chryseosolibacter indicus</name>
    <dbReference type="NCBI Taxonomy" id="2782351"/>
    <lineage>
        <taxon>Bacteria</taxon>
        <taxon>Pseudomonadati</taxon>
        <taxon>Bacteroidota</taxon>
        <taxon>Cytophagia</taxon>
        <taxon>Cytophagales</taxon>
        <taxon>Chryseotaleaceae</taxon>
        <taxon>Chryseosolibacter</taxon>
    </lineage>
</organism>
<sequence>MSLILSIETSSDNCSVALRQENSLLASELVNQPHAHAAQLAPLIQTVLKKAGIKAASLNAVAVSSGPGSYTGLRIGTSTAKGICVSLNIPLIAVPTLQIIAREAFDKFKPDGILCPMIDARRMEVYCQTFNSHLQPTSQVTAKVIDENAFAELLAANKVFFFGNGSEKCKEVIKNTNAFFLPDVLPNAITLGYMALEKYQAGEFEDVVNFAPFYLKEFVAKKSQSLL</sequence>
<comment type="caution">
    <text evidence="2">The sequence shown here is derived from an EMBL/GenBank/DDBJ whole genome shotgun (WGS) entry which is preliminary data.</text>
</comment>
<gene>
    <name evidence="2" type="primary">tsaB</name>
    <name evidence="2" type="ORF">KK060_22345</name>
</gene>
<dbReference type="Pfam" id="PF00814">
    <property type="entry name" value="TsaD"/>
    <property type="match status" value="1"/>
</dbReference>
<protein>
    <submittedName>
        <fullName evidence="2">tRNA (Adenosine(37)-N6)-threonylcarbamoyltransferase complex dimerization subunit type 1 TsaB</fullName>
        <ecNumber evidence="2">2.3.1.234</ecNumber>
    </submittedName>
</protein>
<keyword evidence="3" id="KW-1185">Reference proteome</keyword>
<dbReference type="Proteomes" id="UP000772618">
    <property type="component" value="Unassembled WGS sequence"/>
</dbReference>
<dbReference type="PANTHER" id="PTHR11735">
    <property type="entry name" value="TRNA N6-ADENOSINE THREONYLCARBAMOYLTRANSFERASE"/>
    <property type="match status" value="1"/>
</dbReference>